<gene>
    <name evidence="3" type="ORF">CISIN_1g045069mg</name>
</gene>
<dbReference type="PANTHER" id="PTHR47926">
    <property type="entry name" value="PENTATRICOPEPTIDE REPEAT-CONTAINING PROTEIN"/>
    <property type="match status" value="1"/>
</dbReference>
<evidence type="ECO:0000313" key="3">
    <source>
        <dbReference type="EMBL" id="KDO69513.1"/>
    </source>
</evidence>
<name>A0A067FQ71_CITSI</name>
<dbReference type="Gene3D" id="1.25.40.10">
    <property type="entry name" value="Tetratricopeptide repeat domain"/>
    <property type="match status" value="5"/>
</dbReference>
<dbReference type="NCBIfam" id="TIGR00756">
    <property type="entry name" value="PPR"/>
    <property type="match status" value="5"/>
</dbReference>
<dbReference type="EMBL" id="KK784892">
    <property type="protein sequence ID" value="KDO69513.1"/>
    <property type="molecule type" value="Genomic_DNA"/>
</dbReference>
<dbReference type="AlphaFoldDB" id="A0A067FQ71"/>
<dbReference type="FunFam" id="1.25.40.10:FF:000090">
    <property type="entry name" value="Pentatricopeptide repeat-containing protein, chloroplastic"/>
    <property type="match status" value="1"/>
</dbReference>
<dbReference type="GO" id="GO:0005739">
    <property type="term" value="C:mitochondrion"/>
    <property type="evidence" value="ECO:0007669"/>
    <property type="project" value="GOC"/>
</dbReference>
<keyword evidence="1" id="KW-0677">Repeat</keyword>
<proteinExistence type="predicted"/>
<dbReference type="GO" id="GO:1900864">
    <property type="term" value="P:mitochondrial RNA modification"/>
    <property type="evidence" value="ECO:0000318"/>
    <property type="project" value="GO_Central"/>
</dbReference>
<dbReference type="InterPro" id="IPR002885">
    <property type="entry name" value="PPR_rpt"/>
</dbReference>
<dbReference type="InterPro" id="IPR046848">
    <property type="entry name" value="E_motif"/>
</dbReference>
<accession>A0A067FQ71</accession>
<reference evidence="3 4" key="1">
    <citation type="submission" date="2014-04" db="EMBL/GenBank/DDBJ databases">
        <authorList>
            <consortium name="International Citrus Genome Consortium"/>
            <person name="Gmitter F."/>
            <person name="Chen C."/>
            <person name="Farmerie W."/>
            <person name="Harkins T."/>
            <person name="Desany B."/>
            <person name="Mohiuddin M."/>
            <person name="Kodira C."/>
            <person name="Borodovsky M."/>
            <person name="Lomsadze A."/>
            <person name="Burns P."/>
            <person name="Jenkins J."/>
            <person name="Prochnik S."/>
            <person name="Shu S."/>
            <person name="Chapman J."/>
            <person name="Pitluck S."/>
            <person name="Schmutz J."/>
            <person name="Rokhsar D."/>
        </authorList>
    </citation>
    <scope>NUCLEOTIDE SEQUENCE</scope>
</reference>
<keyword evidence="4" id="KW-1185">Reference proteome</keyword>
<evidence type="ECO:0000256" key="2">
    <source>
        <dbReference type="PROSITE-ProRule" id="PRU00708"/>
    </source>
</evidence>
<dbReference type="PaxDb" id="2711-XP_006476859.1"/>
<dbReference type="FunFam" id="1.25.40.10:FF:000351">
    <property type="entry name" value="Pentatricopeptide repeat-containing protein"/>
    <property type="match status" value="1"/>
</dbReference>
<feature type="repeat" description="PPR" evidence="2">
    <location>
        <begin position="406"/>
        <end position="436"/>
    </location>
</feature>
<dbReference type="GO" id="GO:0003723">
    <property type="term" value="F:RNA binding"/>
    <property type="evidence" value="ECO:0007669"/>
    <property type="project" value="InterPro"/>
</dbReference>
<feature type="repeat" description="PPR" evidence="2">
    <location>
        <begin position="68"/>
        <end position="102"/>
    </location>
</feature>
<dbReference type="Pfam" id="PF20431">
    <property type="entry name" value="E_motif"/>
    <property type="match status" value="1"/>
</dbReference>
<dbReference type="Pfam" id="PF13041">
    <property type="entry name" value="PPR_2"/>
    <property type="match status" value="3"/>
</dbReference>
<protein>
    <recommendedName>
        <fullName evidence="5">Pentacotripeptide-repeat region of PRORP domain-containing protein</fullName>
    </recommendedName>
</protein>
<dbReference type="InterPro" id="IPR046960">
    <property type="entry name" value="PPR_At4g14850-like_plant"/>
</dbReference>
<evidence type="ECO:0008006" key="5">
    <source>
        <dbReference type="Google" id="ProtNLM"/>
    </source>
</evidence>
<dbReference type="Proteomes" id="UP000027120">
    <property type="component" value="Unassembled WGS sequence"/>
</dbReference>
<feature type="repeat" description="PPR" evidence="2">
    <location>
        <begin position="270"/>
        <end position="304"/>
    </location>
</feature>
<feature type="repeat" description="PPR" evidence="2">
    <location>
        <begin position="371"/>
        <end position="405"/>
    </location>
</feature>
<dbReference type="InterPro" id="IPR011990">
    <property type="entry name" value="TPR-like_helical_dom_sf"/>
</dbReference>
<feature type="repeat" description="PPR" evidence="2">
    <location>
        <begin position="169"/>
        <end position="203"/>
    </location>
</feature>
<dbReference type="eggNOG" id="KOG4197">
    <property type="taxonomic scope" value="Eukaryota"/>
</dbReference>
<dbReference type="PROSITE" id="PS51375">
    <property type="entry name" value="PPR"/>
    <property type="match status" value="5"/>
</dbReference>
<dbReference type="PANTHER" id="PTHR47926:SF347">
    <property type="entry name" value="PENTATRICOPEPTIDE REPEAT-CONTAINING PROTEIN"/>
    <property type="match status" value="1"/>
</dbReference>
<sequence length="554" mass="61572">MFFNLHFLVLELSKSHQSLSRTKELHALVAKASLLRDPFYATKLVRLYALNNVLPSARILFDKTPQRSVFLWNSIIRAYALAHRFNDAKSLFKNLLRTQLKPDNFTYACITRACSENSDLPGLRFVHGGAIVSGLGRDSITSSALVTAYSKLSLIDEAIKVFDGVSDPDLVLCNSMISGFAHCGFWDKSLQLFDWMLRLGKTPDEYTLVGLISGLWEPSLLSVGQGIHGFCLKSSFDSYDYVSSVLVSMYARCNCMNSAYHVFNSLFHPDLVTWSALITGYSQQGDYGKALYYFRKLNMQGKKADPVLIASVLAAAAKSANVWPGAVIHGYVIQHGFELSVMVSSALVDMYSKCGYLGLGIQVFETMSERNIITYNSVILGLGLHGFTYQAFEFFRDIIEKGLNPDESTFSALLCACCHGGLVNDGREIFTRMTEEYGIQAKTEHYIYMVKLLGLAGNLEEAYSFIWSLPKPVDPAVSGALLSCCHIYGNSDLAEIVAHQLFENDPRKGAYKVMLSNTYAEDGRWDDVMKLRDDIVDNGLRKEAGVSWVSGSSN</sequence>
<organism evidence="3 4">
    <name type="scientific">Citrus sinensis</name>
    <name type="common">Sweet orange</name>
    <name type="synonym">Citrus aurantium var. sinensis</name>
    <dbReference type="NCBI Taxonomy" id="2711"/>
    <lineage>
        <taxon>Eukaryota</taxon>
        <taxon>Viridiplantae</taxon>
        <taxon>Streptophyta</taxon>
        <taxon>Embryophyta</taxon>
        <taxon>Tracheophyta</taxon>
        <taxon>Spermatophyta</taxon>
        <taxon>Magnoliopsida</taxon>
        <taxon>eudicotyledons</taxon>
        <taxon>Gunneridae</taxon>
        <taxon>Pentapetalae</taxon>
        <taxon>rosids</taxon>
        <taxon>malvids</taxon>
        <taxon>Sapindales</taxon>
        <taxon>Rutaceae</taxon>
        <taxon>Aurantioideae</taxon>
        <taxon>Citrus</taxon>
    </lineage>
</organism>
<dbReference type="Pfam" id="PF01535">
    <property type="entry name" value="PPR"/>
    <property type="match status" value="2"/>
</dbReference>
<evidence type="ECO:0000313" key="4">
    <source>
        <dbReference type="Proteomes" id="UP000027120"/>
    </source>
</evidence>
<dbReference type="SMR" id="A0A067FQ71"/>
<evidence type="ECO:0000256" key="1">
    <source>
        <dbReference type="ARBA" id="ARBA00022737"/>
    </source>
</evidence>